<organism evidence="3 4">
    <name type="scientific">Bacillus salitolerans</name>
    <dbReference type="NCBI Taxonomy" id="1437434"/>
    <lineage>
        <taxon>Bacteria</taxon>
        <taxon>Bacillati</taxon>
        <taxon>Bacillota</taxon>
        <taxon>Bacilli</taxon>
        <taxon>Bacillales</taxon>
        <taxon>Bacillaceae</taxon>
        <taxon>Bacillus</taxon>
    </lineage>
</organism>
<name>A0ABW4LLV6_9BACI</name>
<reference evidence="4" key="1">
    <citation type="journal article" date="2019" name="Int. J. Syst. Evol. Microbiol.">
        <title>The Global Catalogue of Microorganisms (GCM) 10K type strain sequencing project: providing services to taxonomists for standard genome sequencing and annotation.</title>
        <authorList>
            <consortium name="The Broad Institute Genomics Platform"/>
            <consortium name="The Broad Institute Genome Sequencing Center for Infectious Disease"/>
            <person name="Wu L."/>
            <person name="Ma J."/>
        </authorList>
    </citation>
    <scope>NUCLEOTIDE SEQUENCE [LARGE SCALE GENOMIC DNA]</scope>
    <source>
        <strain evidence="4">CCUG 49339</strain>
    </source>
</reference>
<feature type="coiled-coil region" evidence="2">
    <location>
        <begin position="52"/>
        <end position="79"/>
    </location>
</feature>
<comment type="caution">
    <text evidence="3">The sequence shown here is derived from an EMBL/GenBank/DDBJ whole genome shotgun (WGS) entry which is preliminary data.</text>
</comment>
<keyword evidence="4" id="KW-1185">Reference proteome</keyword>
<dbReference type="PANTHER" id="PTHR37313:SF2">
    <property type="entry name" value="UPF0749 PROTEIN YLXX"/>
    <property type="match status" value="1"/>
</dbReference>
<dbReference type="EMBL" id="JBHUEM010000003">
    <property type="protein sequence ID" value="MFD1735728.1"/>
    <property type="molecule type" value="Genomic_DNA"/>
</dbReference>
<dbReference type="Pfam" id="PF05949">
    <property type="entry name" value="DUF881"/>
    <property type="match status" value="1"/>
</dbReference>
<evidence type="ECO:0000313" key="4">
    <source>
        <dbReference type="Proteomes" id="UP001597214"/>
    </source>
</evidence>
<sequence length="234" mass="26292">MKVKGKHVILSFVCIVLGFMISFSYQFTKSENANGNVTDRQWEREYEYRNILIAQEEKNRNLQQELFEVQEQVRKVEESLGTQEQVLFNLVEDVEKLRMYVGEVRVQGKGIEVTLEDASYIPSEANINNYIVHESHIHKVINELLISGADAIAINGQRIFHDSFILCIGPVISVDGTQYPAPFTISAIGDPDILNAALNMTGGVVDHLVSENINVKVEKKQTLALEAVLSKGNE</sequence>
<dbReference type="RefSeq" id="WP_377926830.1">
    <property type="nucleotide sequence ID" value="NZ_JBHUEM010000003.1"/>
</dbReference>
<evidence type="ECO:0000256" key="1">
    <source>
        <dbReference type="ARBA" id="ARBA00009108"/>
    </source>
</evidence>
<dbReference type="Gene3D" id="3.30.70.1880">
    <property type="entry name" value="Protein of unknown function DUF881"/>
    <property type="match status" value="1"/>
</dbReference>
<comment type="similarity">
    <text evidence="1">Belongs to the UPF0749 family.</text>
</comment>
<gene>
    <name evidence="3" type="ORF">ACFSCX_04035</name>
</gene>
<dbReference type="PANTHER" id="PTHR37313">
    <property type="entry name" value="UPF0749 PROTEIN RV1825"/>
    <property type="match status" value="1"/>
</dbReference>
<dbReference type="InterPro" id="IPR010273">
    <property type="entry name" value="DUF881"/>
</dbReference>
<evidence type="ECO:0000256" key="2">
    <source>
        <dbReference type="SAM" id="Coils"/>
    </source>
</evidence>
<keyword evidence="2" id="KW-0175">Coiled coil</keyword>
<dbReference type="Proteomes" id="UP001597214">
    <property type="component" value="Unassembled WGS sequence"/>
</dbReference>
<proteinExistence type="inferred from homology"/>
<accession>A0ABW4LLV6</accession>
<protein>
    <submittedName>
        <fullName evidence="3">DUF881 domain-containing protein</fullName>
    </submittedName>
</protein>
<evidence type="ECO:0000313" key="3">
    <source>
        <dbReference type="EMBL" id="MFD1735728.1"/>
    </source>
</evidence>